<dbReference type="InterPro" id="IPR014710">
    <property type="entry name" value="RmlC-like_jellyroll"/>
</dbReference>
<dbReference type="InterPro" id="IPR000595">
    <property type="entry name" value="cNMP-bd_dom"/>
</dbReference>
<comment type="caution">
    <text evidence="7">The sequence shown here is derived from an EMBL/GenBank/DDBJ whole genome shotgun (WGS) entry which is preliminary data.</text>
</comment>
<dbReference type="Gene3D" id="1.10.10.10">
    <property type="entry name" value="Winged helix-like DNA-binding domain superfamily/Winged helix DNA-binding domain"/>
    <property type="match status" value="1"/>
</dbReference>
<dbReference type="InterPro" id="IPR036388">
    <property type="entry name" value="WH-like_DNA-bd_sf"/>
</dbReference>
<evidence type="ECO:0000259" key="5">
    <source>
        <dbReference type="PROSITE" id="PS50042"/>
    </source>
</evidence>
<dbReference type="PROSITE" id="PS51063">
    <property type="entry name" value="HTH_CRP_2"/>
    <property type="match status" value="1"/>
</dbReference>
<proteinExistence type="predicted"/>
<dbReference type="CDD" id="cd00038">
    <property type="entry name" value="CAP_ED"/>
    <property type="match status" value="1"/>
</dbReference>
<dbReference type="PANTHER" id="PTHR24567:SF74">
    <property type="entry name" value="HTH-TYPE TRANSCRIPTIONAL REGULATOR ARCR"/>
    <property type="match status" value="1"/>
</dbReference>
<evidence type="ECO:0000259" key="6">
    <source>
        <dbReference type="PROSITE" id="PS51063"/>
    </source>
</evidence>
<dbReference type="GO" id="GO:0003677">
    <property type="term" value="F:DNA binding"/>
    <property type="evidence" value="ECO:0007669"/>
    <property type="project" value="UniProtKB-KW"/>
</dbReference>
<dbReference type="AlphaFoldDB" id="A0A919WIN2"/>
<dbReference type="SUPFAM" id="SSF46785">
    <property type="entry name" value="Winged helix' DNA-binding domain"/>
    <property type="match status" value="1"/>
</dbReference>
<evidence type="ECO:0000313" key="7">
    <source>
        <dbReference type="EMBL" id="GIN62417.1"/>
    </source>
</evidence>
<dbReference type="Pfam" id="PF00027">
    <property type="entry name" value="cNMP_binding"/>
    <property type="match status" value="1"/>
</dbReference>
<dbReference type="OrthoDB" id="9810708at2"/>
<feature type="domain" description="HTH crp-type" evidence="6">
    <location>
        <begin position="149"/>
        <end position="222"/>
    </location>
</feature>
<reference evidence="7" key="1">
    <citation type="submission" date="2021-03" db="EMBL/GenBank/DDBJ databases">
        <title>Antimicrobial resistance genes in bacteria isolated from Japanese honey, and their potential for conferring macrolide and lincosamide resistance in the American foulbrood pathogen Paenibacillus larvae.</title>
        <authorList>
            <person name="Okamoto M."/>
            <person name="Kumagai M."/>
            <person name="Kanamori H."/>
            <person name="Takamatsu D."/>
        </authorList>
    </citation>
    <scope>NUCLEOTIDE SEQUENCE</scope>
    <source>
        <strain evidence="7">J27TS8</strain>
    </source>
</reference>
<evidence type="ECO:0000256" key="1">
    <source>
        <dbReference type="ARBA" id="ARBA00023015"/>
    </source>
</evidence>
<evidence type="ECO:0000256" key="2">
    <source>
        <dbReference type="ARBA" id="ARBA00023125"/>
    </source>
</evidence>
<gene>
    <name evidence="7" type="ORF">J27TS8_24100</name>
</gene>
<evidence type="ECO:0000313" key="8">
    <source>
        <dbReference type="Proteomes" id="UP000682111"/>
    </source>
</evidence>
<feature type="domain" description="Cyclic nucleotide-binding" evidence="5">
    <location>
        <begin position="15"/>
        <end position="118"/>
    </location>
</feature>
<name>A0A919WIN2_9BACI</name>
<organism evidence="7 8">
    <name type="scientific">Robertmurraya siralis</name>
    <dbReference type="NCBI Taxonomy" id="77777"/>
    <lineage>
        <taxon>Bacteria</taxon>
        <taxon>Bacillati</taxon>
        <taxon>Bacillota</taxon>
        <taxon>Bacilli</taxon>
        <taxon>Bacillales</taxon>
        <taxon>Bacillaceae</taxon>
        <taxon>Robertmurraya</taxon>
    </lineage>
</organism>
<dbReference type="GO" id="GO:0005829">
    <property type="term" value="C:cytosol"/>
    <property type="evidence" value="ECO:0007669"/>
    <property type="project" value="TreeGrafter"/>
</dbReference>
<dbReference type="InterPro" id="IPR018490">
    <property type="entry name" value="cNMP-bd_dom_sf"/>
</dbReference>
<keyword evidence="1" id="KW-0805">Transcription regulation</keyword>
<keyword evidence="2" id="KW-0238">DNA-binding</keyword>
<keyword evidence="4" id="KW-0804">Transcription</keyword>
<dbReference type="SUPFAM" id="SSF51206">
    <property type="entry name" value="cAMP-binding domain-like"/>
    <property type="match status" value="1"/>
</dbReference>
<dbReference type="Pfam" id="PF13545">
    <property type="entry name" value="HTH_Crp_2"/>
    <property type="match status" value="1"/>
</dbReference>
<dbReference type="InterPro" id="IPR012318">
    <property type="entry name" value="HTH_CRP"/>
</dbReference>
<dbReference type="Gene3D" id="2.60.120.10">
    <property type="entry name" value="Jelly Rolls"/>
    <property type="match status" value="1"/>
</dbReference>
<sequence length="229" mass="26611">MKPENIVELLKSFEVFSHSSEKELIQLSSFVYWRTYRKGQMLFTAGDPRERIYLLVDGFVKLEKNNSDATLLYSDYIKPNTLFPYGGLFSDPDYHYSAIAVTDVELLYLPTFYFEDTVKRSKKHLLHVVRELSSILRLHETRLQKMTNSNATERVIHTISYLMEDLGSQEGDVITLRCPITTTDISNISGTSRETVSHVINDLKKNKILSFTYKKMTIHDQQYFQLESS</sequence>
<evidence type="ECO:0000256" key="4">
    <source>
        <dbReference type="ARBA" id="ARBA00023163"/>
    </source>
</evidence>
<keyword evidence="8" id="KW-1185">Reference proteome</keyword>
<accession>A0A919WIN2</accession>
<dbReference type="SMART" id="SM00419">
    <property type="entry name" value="HTH_CRP"/>
    <property type="match status" value="1"/>
</dbReference>
<protein>
    <submittedName>
        <fullName evidence="7">Crp/Fnr family transcriptional regulator</fullName>
    </submittedName>
</protein>
<dbReference type="InterPro" id="IPR050397">
    <property type="entry name" value="Env_Response_Regulators"/>
</dbReference>
<dbReference type="RefSeq" id="WP_137744389.1">
    <property type="nucleotide sequence ID" value="NZ_BORC01000003.1"/>
</dbReference>
<dbReference type="SMART" id="SM00100">
    <property type="entry name" value="cNMP"/>
    <property type="match status" value="1"/>
</dbReference>
<dbReference type="PROSITE" id="PS50042">
    <property type="entry name" value="CNMP_BINDING_3"/>
    <property type="match status" value="1"/>
</dbReference>
<dbReference type="InterPro" id="IPR036390">
    <property type="entry name" value="WH_DNA-bd_sf"/>
</dbReference>
<evidence type="ECO:0000256" key="3">
    <source>
        <dbReference type="ARBA" id="ARBA00023159"/>
    </source>
</evidence>
<dbReference type="PANTHER" id="PTHR24567">
    <property type="entry name" value="CRP FAMILY TRANSCRIPTIONAL REGULATORY PROTEIN"/>
    <property type="match status" value="1"/>
</dbReference>
<keyword evidence="3" id="KW-0010">Activator</keyword>
<dbReference type="Proteomes" id="UP000682111">
    <property type="component" value="Unassembled WGS sequence"/>
</dbReference>
<dbReference type="GO" id="GO:0003700">
    <property type="term" value="F:DNA-binding transcription factor activity"/>
    <property type="evidence" value="ECO:0007669"/>
    <property type="project" value="TreeGrafter"/>
</dbReference>
<dbReference type="EMBL" id="BORC01000003">
    <property type="protein sequence ID" value="GIN62417.1"/>
    <property type="molecule type" value="Genomic_DNA"/>
</dbReference>